<reference evidence="1" key="1">
    <citation type="submission" date="2018-02" db="EMBL/GenBank/DDBJ databases">
        <title>Rhizophora mucronata_Transcriptome.</title>
        <authorList>
            <person name="Meera S.P."/>
            <person name="Sreeshan A."/>
            <person name="Augustine A."/>
        </authorList>
    </citation>
    <scope>NUCLEOTIDE SEQUENCE</scope>
    <source>
        <tissue evidence="1">Leaf</tissue>
    </source>
</reference>
<dbReference type="EMBL" id="GGEC01044885">
    <property type="protein sequence ID" value="MBX25369.1"/>
    <property type="molecule type" value="Transcribed_RNA"/>
</dbReference>
<keyword evidence="1" id="KW-0472">Membrane</keyword>
<keyword evidence="1" id="KW-0812">Transmembrane</keyword>
<evidence type="ECO:0000313" key="1">
    <source>
        <dbReference type="EMBL" id="MBX25369.1"/>
    </source>
</evidence>
<keyword evidence="1" id="KW-0808">Transferase</keyword>
<accession>A0A2P2M566</accession>
<protein>
    <submittedName>
        <fullName evidence="1">Leucine-rich repeat transmembrane protein kinase</fullName>
    </submittedName>
</protein>
<dbReference type="AlphaFoldDB" id="A0A2P2M566"/>
<name>A0A2P2M566_RHIMU</name>
<keyword evidence="1" id="KW-0418">Kinase</keyword>
<sequence>MLCVSCTFAVHSLQSLLKNGWCKRFHFC</sequence>
<organism evidence="1">
    <name type="scientific">Rhizophora mucronata</name>
    <name type="common">Asiatic mangrove</name>
    <dbReference type="NCBI Taxonomy" id="61149"/>
    <lineage>
        <taxon>Eukaryota</taxon>
        <taxon>Viridiplantae</taxon>
        <taxon>Streptophyta</taxon>
        <taxon>Embryophyta</taxon>
        <taxon>Tracheophyta</taxon>
        <taxon>Spermatophyta</taxon>
        <taxon>Magnoliopsida</taxon>
        <taxon>eudicotyledons</taxon>
        <taxon>Gunneridae</taxon>
        <taxon>Pentapetalae</taxon>
        <taxon>rosids</taxon>
        <taxon>fabids</taxon>
        <taxon>Malpighiales</taxon>
        <taxon>Rhizophoraceae</taxon>
        <taxon>Rhizophora</taxon>
    </lineage>
</organism>
<dbReference type="GO" id="GO:0016301">
    <property type="term" value="F:kinase activity"/>
    <property type="evidence" value="ECO:0007669"/>
    <property type="project" value="UniProtKB-KW"/>
</dbReference>
<proteinExistence type="predicted"/>